<evidence type="ECO:0000313" key="3">
    <source>
        <dbReference type="Proteomes" id="UP000050940"/>
    </source>
</evidence>
<name>A0A0R0EDM1_9GAMM</name>
<comment type="caution">
    <text evidence="2">The sequence shown here is derived from an EMBL/GenBank/DDBJ whole genome shotgun (WGS) entry which is preliminary data.</text>
</comment>
<dbReference type="PATRIC" id="fig|659018.3.peg.1727"/>
<dbReference type="Proteomes" id="UP000050940">
    <property type="component" value="Unassembled WGS sequence"/>
</dbReference>
<protein>
    <recommendedName>
        <fullName evidence="4">Secreted protein</fullName>
    </recommendedName>
</protein>
<feature type="signal peptide" evidence="1">
    <location>
        <begin position="1"/>
        <end position="22"/>
    </location>
</feature>
<organism evidence="2 3">
    <name type="scientific">Stenotrophomonas daejeonensis</name>
    <dbReference type="NCBI Taxonomy" id="659018"/>
    <lineage>
        <taxon>Bacteria</taxon>
        <taxon>Pseudomonadati</taxon>
        <taxon>Pseudomonadota</taxon>
        <taxon>Gammaproteobacteria</taxon>
        <taxon>Lysobacterales</taxon>
        <taxon>Lysobacteraceae</taxon>
        <taxon>Stenotrophomonas</taxon>
    </lineage>
</organism>
<dbReference type="EMBL" id="LDJP01000005">
    <property type="protein sequence ID" value="KRG88314.1"/>
    <property type="molecule type" value="Genomic_DNA"/>
</dbReference>
<evidence type="ECO:0000313" key="2">
    <source>
        <dbReference type="EMBL" id="KRG88314.1"/>
    </source>
</evidence>
<evidence type="ECO:0000256" key="1">
    <source>
        <dbReference type="SAM" id="SignalP"/>
    </source>
</evidence>
<accession>A0A0R0EDM1</accession>
<feature type="chain" id="PRO_5006396955" description="Secreted protein" evidence="1">
    <location>
        <begin position="23"/>
        <end position="166"/>
    </location>
</feature>
<proteinExistence type="predicted"/>
<dbReference type="RefSeq" id="WP_057639276.1">
    <property type="nucleotide sequence ID" value="NZ_LDJP01000005.1"/>
</dbReference>
<keyword evidence="3" id="KW-1185">Reference proteome</keyword>
<sequence>MNNRCRWLPVLLLAPLAVAARAQEIQRPPAAAQAVDVLHTVRQVPEACTRIEGRFTGQDDAPYDMRLVRLGAQCQPRAAWLDFAQVTPGQGGWKLNDRIRIPAAECPGQQALVEVWRRPVEQPLDRDGQGQLRVYLDEARQQAGAGRLAALPAYAARLEMEGRPCR</sequence>
<evidence type="ECO:0008006" key="4">
    <source>
        <dbReference type="Google" id="ProtNLM"/>
    </source>
</evidence>
<reference evidence="2 3" key="1">
    <citation type="submission" date="2015-05" db="EMBL/GenBank/DDBJ databases">
        <title>Genome sequencing and analysis of members of genus Stenotrophomonas.</title>
        <authorList>
            <person name="Patil P.P."/>
            <person name="Midha S."/>
            <person name="Patil P.B."/>
        </authorList>
    </citation>
    <scope>NUCLEOTIDE SEQUENCE [LARGE SCALE GENOMIC DNA]</scope>
    <source>
        <strain evidence="2 3">JCM 16244</strain>
    </source>
</reference>
<dbReference type="OrthoDB" id="5974698at2"/>
<dbReference type="AlphaFoldDB" id="A0A0R0EDM1"/>
<keyword evidence="1" id="KW-0732">Signal</keyword>
<gene>
    <name evidence="2" type="ORF">ABB34_00475</name>
</gene>